<evidence type="ECO:0000256" key="2">
    <source>
        <dbReference type="SAM" id="Phobius"/>
    </source>
</evidence>
<feature type="transmembrane region" description="Helical" evidence="2">
    <location>
        <begin position="316"/>
        <end position="337"/>
    </location>
</feature>
<dbReference type="CDD" id="cd06577">
    <property type="entry name" value="PASTA_pknB"/>
    <property type="match status" value="1"/>
</dbReference>
<feature type="region of interest" description="Disordered" evidence="1">
    <location>
        <begin position="250"/>
        <end position="306"/>
    </location>
</feature>
<accession>A0A7X3FEQ2</accession>
<feature type="domain" description="PASTA" evidence="3">
    <location>
        <begin position="374"/>
        <end position="442"/>
    </location>
</feature>
<dbReference type="RefSeq" id="WP_157332021.1">
    <property type="nucleotide sequence ID" value="NZ_RHLK01000001.1"/>
</dbReference>
<feature type="compositionally biased region" description="Basic and acidic residues" evidence="1">
    <location>
        <begin position="296"/>
        <end position="306"/>
    </location>
</feature>
<keyword evidence="2" id="KW-0472">Membrane</keyword>
<name>A0A7X3FEQ2_9BACL</name>
<dbReference type="OrthoDB" id="2677720at2"/>
<sequence length="444" mass="48857">MEQRIGERYVLFEPVHPLADGVMYAGKDLSLHRDVFLLMVEKTGDDFASDYLRVLGQAAQFSDERFFHILNAGVTDHHLYAVLTAQKGNPLIARLGRHQMRGNEVLAAIFELGKGMQEAMEEQISGYSVTAENMWLTEHNQLKVMNYWSPGKLVQRGSLGLCTLLYQICTHSRQAPSNFEQYQSNLVPSLDGLTSAQKEAFLALARRVFREEVSLSSFTFNLREIIALEKIETAPREKISYAAAPIVEREASSAREHVPSEENMPPRRSAPAAPPAEPLREEAAAVRTRSPQQRTPVKERPEEEAPKNRIALRRTIWVLGTAAVLLLAIAGFMYLGLPDAPDQQANPNPAATPAPPAPSPTVNTTSPTPAPTVTPPEAVAGEVPNLVGLSQSAAEKLAVEAGMRYKFFLEPSDQEKGKVFRQEPGPNTPAAKGDTITFWVSKGI</sequence>
<gene>
    <name evidence="4" type="ORF">EDM21_00960</name>
</gene>
<proteinExistence type="predicted"/>
<dbReference type="Pfam" id="PF03793">
    <property type="entry name" value="PASTA"/>
    <property type="match status" value="1"/>
</dbReference>
<feature type="compositionally biased region" description="Basic and acidic residues" evidence="1">
    <location>
        <begin position="250"/>
        <end position="260"/>
    </location>
</feature>
<evidence type="ECO:0000313" key="4">
    <source>
        <dbReference type="EMBL" id="MVO98126.1"/>
    </source>
</evidence>
<keyword evidence="2" id="KW-0812">Transmembrane</keyword>
<evidence type="ECO:0000313" key="5">
    <source>
        <dbReference type="Proteomes" id="UP000490800"/>
    </source>
</evidence>
<keyword evidence="5" id="KW-1185">Reference proteome</keyword>
<dbReference type="AlphaFoldDB" id="A0A7X3FEQ2"/>
<evidence type="ECO:0000259" key="3">
    <source>
        <dbReference type="PROSITE" id="PS51178"/>
    </source>
</evidence>
<comment type="caution">
    <text evidence="4">The sequence shown here is derived from an EMBL/GenBank/DDBJ whole genome shotgun (WGS) entry which is preliminary data.</text>
</comment>
<organism evidence="4 5">
    <name type="scientific">Paenibacillus lutrae</name>
    <dbReference type="NCBI Taxonomy" id="2078573"/>
    <lineage>
        <taxon>Bacteria</taxon>
        <taxon>Bacillati</taxon>
        <taxon>Bacillota</taxon>
        <taxon>Bacilli</taxon>
        <taxon>Bacillales</taxon>
        <taxon>Paenibacillaceae</taxon>
        <taxon>Paenibacillus</taxon>
    </lineage>
</organism>
<feature type="compositionally biased region" description="Pro residues" evidence="1">
    <location>
        <begin position="350"/>
        <end position="359"/>
    </location>
</feature>
<dbReference type="SMART" id="SM00740">
    <property type="entry name" value="PASTA"/>
    <property type="match status" value="1"/>
</dbReference>
<reference evidence="4 5" key="1">
    <citation type="journal article" date="2019" name="Microorganisms">
        <title>Paenibacillus lutrae sp. nov., A Chitinolytic Species Isolated from A River Otter in Castril Natural Park, Granada, Spain.</title>
        <authorList>
            <person name="Rodriguez M."/>
            <person name="Reina J.C."/>
            <person name="Bejar V."/>
            <person name="Llamas I."/>
        </authorList>
    </citation>
    <scope>NUCLEOTIDE SEQUENCE [LARGE SCALE GENOMIC DNA]</scope>
    <source>
        <strain evidence="4 5">N10</strain>
    </source>
</reference>
<protein>
    <submittedName>
        <fullName evidence="4">PASTA domain-containing protein</fullName>
    </submittedName>
</protein>
<dbReference type="InterPro" id="IPR005543">
    <property type="entry name" value="PASTA_dom"/>
</dbReference>
<dbReference type="Proteomes" id="UP000490800">
    <property type="component" value="Unassembled WGS sequence"/>
</dbReference>
<feature type="region of interest" description="Disordered" evidence="1">
    <location>
        <begin position="344"/>
        <end position="372"/>
    </location>
</feature>
<evidence type="ECO:0000256" key="1">
    <source>
        <dbReference type="SAM" id="MobiDB-lite"/>
    </source>
</evidence>
<keyword evidence="2" id="KW-1133">Transmembrane helix</keyword>
<dbReference type="EMBL" id="RHLK01000001">
    <property type="protein sequence ID" value="MVO98126.1"/>
    <property type="molecule type" value="Genomic_DNA"/>
</dbReference>
<dbReference type="PROSITE" id="PS51178">
    <property type="entry name" value="PASTA"/>
    <property type="match status" value="1"/>
</dbReference>
<dbReference type="Gene3D" id="3.30.10.20">
    <property type="match status" value="1"/>
</dbReference>